<sequence length="183" mass="21450">MTLGTSEDVLKRKDLLAPPTLAPMPLWRLREVQRVKASLKYAYNQLPTRWRADHWLSFNASAWTLWKKRKLFTPQTAKIVSKWKGDAQNYWKVLARIQEQERSRKPTKKAAVQTLRSLVSPEFYTLLEGQVLLQGRKKKGRRWPEELKEYALSPYFYGPKAYRFLSKVLALPTSRSLQKGLSE</sequence>
<keyword evidence="2" id="KW-1185">Reference proteome</keyword>
<gene>
    <name evidence="1" type="ORF">HPB47_018790</name>
</gene>
<accession>A0AC60QKP4</accession>
<organism evidence="1 2">
    <name type="scientific">Ixodes persulcatus</name>
    <name type="common">Taiga tick</name>
    <dbReference type="NCBI Taxonomy" id="34615"/>
    <lineage>
        <taxon>Eukaryota</taxon>
        <taxon>Metazoa</taxon>
        <taxon>Ecdysozoa</taxon>
        <taxon>Arthropoda</taxon>
        <taxon>Chelicerata</taxon>
        <taxon>Arachnida</taxon>
        <taxon>Acari</taxon>
        <taxon>Parasitiformes</taxon>
        <taxon>Ixodida</taxon>
        <taxon>Ixodoidea</taxon>
        <taxon>Ixodidae</taxon>
        <taxon>Ixodinae</taxon>
        <taxon>Ixodes</taxon>
    </lineage>
</organism>
<protein>
    <submittedName>
        <fullName evidence="1">Uncharacterized protein</fullName>
    </submittedName>
</protein>
<evidence type="ECO:0000313" key="1">
    <source>
        <dbReference type="EMBL" id="KAG0434910.1"/>
    </source>
</evidence>
<dbReference type="Proteomes" id="UP000805193">
    <property type="component" value="Unassembled WGS sequence"/>
</dbReference>
<comment type="caution">
    <text evidence="1">The sequence shown here is derived from an EMBL/GenBank/DDBJ whole genome shotgun (WGS) entry which is preliminary data.</text>
</comment>
<dbReference type="EMBL" id="JABSTQ010008077">
    <property type="protein sequence ID" value="KAG0434910.1"/>
    <property type="molecule type" value="Genomic_DNA"/>
</dbReference>
<name>A0AC60QKP4_IXOPE</name>
<evidence type="ECO:0000313" key="2">
    <source>
        <dbReference type="Proteomes" id="UP000805193"/>
    </source>
</evidence>
<feature type="non-terminal residue" evidence="1">
    <location>
        <position position="183"/>
    </location>
</feature>
<reference evidence="1 2" key="1">
    <citation type="journal article" date="2020" name="Cell">
        <title>Large-Scale Comparative Analyses of Tick Genomes Elucidate Their Genetic Diversity and Vector Capacities.</title>
        <authorList>
            <consortium name="Tick Genome and Microbiome Consortium (TIGMIC)"/>
            <person name="Jia N."/>
            <person name="Wang J."/>
            <person name="Shi W."/>
            <person name="Du L."/>
            <person name="Sun Y."/>
            <person name="Zhan W."/>
            <person name="Jiang J.F."/>
            <person name="Wang Q."/>
            <person name="Zhang B."/>
            <person name="Ji P."/>
            <person name="Bell-Sakyi L."/>
            <person name="Cui X.M."/>
            <person name="Yuan T.T."/>
            <person name="Jiang B.G."/>
            <person name="Yang W.F."/>
            <person name="Lam T.T."/>
            <person name="Chang Q.C."/>
            <person name="Ding S.J."/>
            <person name="Wang X.J."/>
            <person name="Zhu J.G."/>
            <person name="Ruan X.D."/>
            <person name="Zhao L."/>
            <person name="Wei J.T."/>
            <person name="Ye R.Z."/>
            <person name="Que T.C."/>
            <person name="Du C.H."/>
            <person name="Zhou Y.H."/>
            <person name="Cheng J.X."/>
            <person name="Dai P.F."/>
            <person name="Guo W.B."/>
            <person name="Han X.H."/>
            <person name="Huang E.J."/>
            <person name="Li L.F."/>
            <person name="Wei W."/>
            <person name="Gao Y.C."/>
            <person name="Liu J.Z."/>
            <person name="Shao H.Z."/>
            <person name="Wang X."/>
            <person name="Wang C.C."/>
            <person name="Yang T.C."/>
            <person name="Huo Q.B."/>
            <person name="Li W."/>
            <person name="Chen H.Y."/>
            <person name="Chen S.E."/>
            <person name="Zhou L.G."/>
            <person name="Ni X.B."/>
            <person name="Tian J.H."/>
            <person name="Sheng Y."/>
            <person name="Liu T."/>
            <person name="Pan Y.S."/>
            <person name="Xia L.Y."/>
            <person name="Li J."/>
            <person name="Zhao F."/>
            <person name="Cao W.C."/>
        </authorList>
    </citation>
    <scope>NUCLEOTIDE SEQUENCE [LARGE SCALE GENOMIC DNA]</scope>
    <source>
        <strain evidence="1">Iper-2018</strain>
    </source>
</reference>
<proteinExistence type="predicted"/>